<proteinExistence type="predicted"/>
<sequence>MDRQVVDDILIVLASMKQSIDLNIVRSGQSDVRNRVRALYLTLEEISFDFRQAAYTGDDDPLDVLYQELRDLIDSPIFRQFSPIRYHSGRAMRVRQTRLDPKLAGGTISLGEALGLLLQSIERFLPQASFFDNADTFSARRIKAVVPREQYVAPAKFDVVDGILLVVKQPACPLEQDENNVFQAKEEITSRGDEIIRHLEMTNCDKRLLDSIKDIQDKVNSNSDIVRLGMANVGFEIICQRFEKELPDIVAAMLKSHALHINMYVAQFPEWHRFVTQAAEAKTSTDDIVKISGVLQRIIEEVNKNTEHVNENVPRTLFALNRLIANPAEASVKAVYAVWRSIENMIISVFNYGADLFEKSARKTSDSLSTAVSKVAVAALLALALSSAAGMAPLAAHFPDSAWISTAMNVVKNQLQKLD</sequence>
<dbReference type="RefSeq" id="WP_127744136.1">
    <property type="nucleotide sequence ID" value="NZ_SACN01000001.1"/>
</dbReference>
<dbReference type="EMBL" id="SACN01000001">
    <property type="protein sequence ID" value="RVT94562.1"/>
    <property type="molecule type" value="Genomic_DNA"/>
</dbReference>
<dbReference type="OrthoDB" id="8368186at2"/>
<evidence type="ECO:0000313" key="1">
    <source>
        <dbReference type="EMBL" id="RVT94562.1"/>
    </source>
</evidence>
<gene>
    <name evidence="1" type="ORF">EOD43_12205</name>
</gene>
<dbReference type="AlphaFoldDB" id="A0A437MAA1"/>
<dbReference type="Proteomes" id="UP000282971">
    <property type="component" value="Unassembled WGS sequence"/>
</dbReference>
<keyword evidence="2" id="KW-1185">Reference proteome</keyword>
<evidence type="ECO:0000313" key="2">
    <source>
        <dbReference type="Proteomes" id="UP000282971"/>
    </source>
</evidence>
<comment type="caution">
    <text evidence="1">The sequence shown here is derived from an EMBL/GenBank/DDBJ whole genome shotgun (WGS) entry which is preliminary data.</text>
</comment>
<protein>
    <submittedName>
        <fullName evidence="1">Uncharacterized protein</fullName>
    </submittedName>
</protein>
<reference evidence="1 2" key="1">
    <citation type="submission" date="2019-01" db="EMBL/GenBank/DDBJ databases">
        <authorList>
            <person name="Chen W.-M."/>
        </authorList>
    </citation>
    <scope>NUCLEOTIDE SEQUENCE [LARGE SCALE GENOMIC DNA]</scope>
    <source>
        <strain evidence="1 2">CCP-7</strain>
    </source>
</reference>
<organism evidence="1 2">
    <name type="scientific">Sphingomonas crocodyli</name>
    <dbReference type="NCBI Taxonomy" id="1979270"/>
    <lineage>
        <taxon>Bacteria</taxon>
        <taxon>Pseudomonadati</taxon>
        <taxon>Pseudomonadota</taxon>
        <taxon>Alphaproteobacteria</taxon>
        <taxon>Sphingomonadales</taxon>
        <taxon>Sphingomonadaceae</taxon>
        <taxon>Sphingomonas</taxon>
    </lineage>
</organism>
<name>A0A437MAA1_9SPHN</name>
<accession>A0A437MAA1</accession>